<sequence>MTARPSLDTSPTERHTFISPPTLTDSGATSGPNRASAMREFIKDNQGLFIIAASQFFFSLMNLSVKFLTAIGEPVPTLEIVCVRMFITYVCCQVYMFAAGVPDPILGPKGVRKWLVIRGVVGFFGLFGLYYSLHYMSLSDATVLTFLAPTVTAAFGFLFLREAVSWKQIVAGLTSLVGVVLIAKPTSLFGGSGKTDTGSGAGGPIVTEAERMVAVGVAMLGVLGASAAYVSLRVIGKRAHPMHTMSYFSLWCVLVSVVAGFATHGQWVFPRQWTWIGMLMIVGLFGFFAQLLLTLGLQRETASRGSMVLYIQIVFSLVFERIAFGVSPSGLSLLGTCVIIASAIYVALNKPSKETNTPVKTESAATWDMATAAEEGRGLLDGDEQKEEFELHTRKDAIAESTTDKKPEETTFYYDMPRHQRTSSGSNTVGPLARTVSDAAALLTAIAGRDNKDNYTQTAPQQIPDYTRSLNVAAIKGKRFGVPRGIFTDDASTGNNPAINVEFNKALNTIRALGGIVVDPVELPFAGSLDTLQVNVGTVTAIDFKIAINKYLKKLKFNLTGVTSLAKLIAYNDAHKDLEQPPGYEGQNIFVYSESTTGYNSDYYDALRTSRALTREQGIDAVLKAHKLDALVLPSDGLINIAVTFSGYPMITVPLGFHPDNTTVVPSSAGPNTVYPAPGVPFGLSFIGTAYTEPSLIGFAYAYEQRTQTRLKRRAYTQAIPNTQLKDVVR</sequence>
<accession>A0A8H3E006</accession>
<comment type="caution">
    <text evidence="5">The sequence shown here is derived from an EMBL/GenBank/DDBJ whole genome shotgun (WGS) entry which is preliminary data.</text>
</comment>
<feature type="transmembrane region" description="Helical" evidence="2">
    <location>
        <begin position="48"/>
        <end position="71"/>
    </location>
</feature>
<organism evidence="5 6">
    <name type="scientific">Rhizoctonia solani</name>
    <dbReference type="NCBI Taxonomy" id="456999"/>
    <lineage>
        <taxon>Eukaryota</taxon>
        <taxon>Fungi</taxon>
        <taxon>Dikarya</taxon>
        <taxon>Basidiomycota</taxon>
        <taxon>Agaricomycotina</taxon>
        <taxon>Agaricomycetes</taxon>
        <taxon>Cantharellales</taxon>
        <taxon>Ceratobasidiaceae</taxon>
        <taxon>Rhizoctonia</taxon>
    </lineage>
</organism>
<dbReference type="PANTHER" id="PTHR42678:SF34">
    <property type="entry name" value="OS04G0183300 PROTEIN"/>
    <property type="match status" value="1"/>
</dbReference>
<feature type="transmembrane region" description="Helical" evidence="2">
    <location>
        <begin position="83"/>
        <end position="102"/>
    </location>
</feature>
<evidence type="ECO:0000259" key="3">
    <source>
        <dbReference type="Pfam" id="PF00892"/>
    </source>
</evidence>
<evidence type="ECO:0000313" key="6">
    <source>
        <dbReference type="Proteomes" id="UP000663827"/>
    </source>
</evidence>
<keyword evidence="2" id="KW-0812">Transmembrane</keyword>
<feature type="transmembrane region" description="Helical" evidence="2">
    <location>
        <begin position="275"/>
        <end position="295"/>
    </location>
</feature>
<dbReference type="Gene3D" id="3.90.1300.10">
    <property type="entry name" value="Amidase signature (AS) domain"/>
    <property type="match status" value="1"/>
</dbReference>
<feature type="domain" description="Amidase" evidence="4">
    <location>
        <begin position="422"/>
        <end position="696"/>
    </location>
</feature>
<protein>
    <recommendedName>
        <fullName evidence="7">EamA domain-containing protein</fullName>
    </recommendedName>
</protein>
<dbReference type="InterPro" id="IPR037185">
    <property type="entry name" value="EmrE-like"/>
</dbReference>
<dbReference type="GO" id="GO:0016020">
    <property type="term" value="C:membrane"/>
    <property type="evidence" value="ECO:0007669"/>
    <property type="project" value="InterPro"/>
</dbReference>
<feature type="transmembrane region" description="Helical" evidence="2">
    <location>
        <begin position="169"/>
        <end position="192"/>
    </location>
</feature>
<gene>
    <name evidence="5" type="ORF">RDB_LOCUS54678</name>
</gene>
<dbReference type="Proteomes" id="UP000663827">
    <property type="component" value="Unassembled WGS sequence"/>
</dbReference>
<feature type="domain" description="EamA" evidence="3">
    <location>
        <begin position="215"/>
        <end position="346"/>
    </location>
</feature>
<feature type="domain" description="EamA" evidence="3">
    <location>
        <begin position="47"/>
        <end position="182"/>
    </location>
</feature>
<dbReference type="EMBL" id="CAJNJQ010001092">
    <property type="protein sequence ID" value="CAE7119179.1"/>
    <property type="molecule type" value="Genomic_DNA"/>
</dbReference>
<keyword evidence="2" id="KW-1133">Transmembrane helix</keyword>
<keyword evidence="2" id="KW-0472">Membrane</keyword>
<feature type="compositionally biased region" description="Polar residues" evidence="1">
    <location>
        <begin position="19"/>
        <end position="32"/>
    </location>
</feature>
<dbReference type="SUPFAM" id="SSF75304">
    <property type="entry name" value="Amidase signature (AS) enzymes"/>
    <property type="match status" value="1"/>
</dbReference>
<feature type="transmembrane region" description="Helical" evidence="2">
    <location>
        <begin position="114"/>
        <end position="135"/>
    </location>
</feature>
<evidence type="ECO:0000259" key="4">
    <source>
        <dbReference type="Pfam" id="PF01425"/>
    </source>
</evidence>
<dbReference type="PANTHER" id="PTHR42678">
    <property type="entry name" value="AMIDASE"/>
    <property type="match status" value="1"/>
</dbReference>
<evidence type="ECO:0008006" key="7">
    <source>
        <dbReference type="Google" id="ProtNLM"/>
    </source>
</evidence>
<feature type="region of interest" description="Disordered" evidence="1">
    <location>
        <begin position="1"/>
        <end position="32"/>
    </location>
</feature>
<feature type="transmembrane region" description="Helical" evidence="2">
    <location>
        <begin position="141"/>
        <end position="160"/>
    </location>
</feature>
<reference evidence="5" key="1">
    <citation type="submission" date="2021-01" db="EMBL/GenBank/DDBJ databases">
        <authorList>
            <person name="Kaushik A."/>
        </authorList>
    </citation>
    <scope>NUCLEOTIDE SEQUENCE</scope>
    <source>
        <strain evidence="5">AG5</strain>
    </source>
</reference>
<dbReference type="InterPro" id="IPR036928">
    <property type="entry name" value="AS_sf"/>
</dbReference>
<feature type="transmembrane region" description="Helical" evidence="2">
    <location>
        <begin position="247"/>
        <end position="269"/>
    </location>
</feature>
<feature type="transmembrane region" description="Helical" evidence="2">
    <location>
        <begin position="212"/>
        <end position="235"/>
    </location>
</feature>
<feature type="transmembrane region" description="Helical" evidence="2">
    <location>
        <begin position="330"/>
        <end position="348"/>
    </location>
</feature>
<dbReference type="SUPFAM" id="SSF103481">
    <property type="entry name" value="Multidrug resistance efflux transporter EmrE"/>
    <property type="match status" value="2"/>
</dbReference>
<evidence type="ECO:0000313" key="5">
    <source>
        <dbReference type="EMBL" id="CAE7119179.1"/>
    </source>
</evidence>
<evidence type="ECO:0000256" key="1">
    <source>
        <dbReference type="SAM" id="MobiDB-lite"/>
    </source>
</evidence>
<proteinExistence type="predicted"/>
<name>A0A8H3E006_9AGAM</name>
<dbReference type="Pfam" id="PF01425">
    <property type="entry name" value="Amidase"/>
    <property type="match status" value="1"/>
</dbReference>
<dbReference type="InterPro" id="IPR000620">
    <property type="entry name" value="EamA_dom"/>
</dbReference>
<dbReference type="AlphaFoldDB" id="A0A8H3E006"/>
<evidence type="ECO:0000256" key="2">
    <source>
        <dbReference type="SAM" id="Phobius"/>
    </source>
</evidence>
<dbReference type="Pfam" id="PF00892">
    <property type="entry name" value="EamA"/>
    <property type="match status" value="2"/>
</dbReference>
<dbReference type="InterPro" id="IPR023631">
    <property type="entry name" value="Amidase_dom"/>
</dbReference>
<feature type="transmembrane region" description="Helical" evidence="2">
    <location>
        <begin position="307"/>
        <end position="324"/>
    </location>
</feature>